<dbReference type="AlphaFoldDB" id="S9RRH2"/>
<dbReference type="EMBL" id="APVH01000046">
    <property type="protein sequence ID" value="EPX76559.1"/>
    <property type="molecule type" value="Genomic_DNA"/>
</dbReference>
<keyword evidence="2" id="KW-1185">Reference proteome</keyword>
<gene>
    <name evidence="1" type="ORF">Salmuc_00390</name>
</gene>
<sequence length="282" mass="30947">MSDFDGIVMVDWSGGNDTGPRPRKDAIWIGESGPAGDAPPLYARNRVLAEEMLVARIEAALELGERLMIGFDFPFGYPRGFARALTGTADPFAVWRWIAERLEDSPRRNTRFHLGAAINRRFPGIGPFWFNGLQEDIPDLPRRDIREGHGMSERRACEDRARGSFSCWQLGGAGAVGGQVLTGLPVLDRLRSRFPGRVAAWPFEPLEAPVALVEIWPSLLKAPVAQAAARGGIKDAHQVRLTARALARLTPERRAAMLAVEAPEEGWILGLGHEPELCAALD</sequence>
<accession>S9RRH2</accession>
<protein>
    <submittedName>
        <fullName evidence="1">Putative molybdopterin biosynthesis related protein methylmutase domain protein</fullName>
    </submittedName>
</protein>
<dbReference type="OrthoDB" id="9804758at2"/>
<proteinExistence type="predicted"/>
<evidence type="ECO:0000313" key="1">
    <source>
        <dbReference type="EMBL" id="EPX76559.1"/>
    </source>
</evidence>
<reference evidence="2" key="1">
    <citation type="journal article" date="2014" name="Stand. Genomic Sci.">
        <title>Genome sequence of the exopolysaccharide-producing Salipiger mucosus type strain (DSM 16094(T)), a moderately halophilic member of the Roseobacter clade.</title>
        <authorList>
            <person name="Riedel T."/>
            <person name="Spring S."/>
            <person name="Fiebig A."/>
            <person name="Petersen J."/>
            <person name="Kyrpides N.C."/>
            <person name="Goker M."/>
            <person name="Klenk H.P."/>
        </authorList>
    </citation>
    <scope>NUCLEOTIDE SEQUENCE [LARGE SCALE GENOMIC DNA]</scope>
    <source>
        <strain evidence="2">DSM 16094</strain>
    </source>
</reference>
<comment type="caution">
    <text evidence="1">The sequence shown here is derived from an EMBL/GenBank/DDBJ whole genome shotgun (WGS) entry which is preliminary data.</text>
</comment>
<evidence type="ECO:0000313" key="2">
    <source>
        <dbReference type="Proteomes" id="UP000015347"/>
    </source>
</evidence>
<dbReference type="eggNOG" id="COG0303">
    <property type="taxonomic scope" value="Bacteria"/>
</dbReference>
<organism evidence="1 2">
    <name type="scientific">Salipiger mucosus DSM 16094</name>
    <dbReference type="NCBI Taxonomy" id="1123237"/>
    <lineage>
        <taxon>Bacteria</taxon>
        <taxon>Pseudomonadati</taxon>
        <taxon>Pseudomonadota</taxon>
        <taxon>Alphaproteobacteria</taxon>
        <taxon>Rhodobacterales</taxon>
        <taxon>Roseobacteraceae</taxon>
        <taxon>Salipiger</taxon>
    </lineage>
</organism>
<name>S9RRH2_9RHOB</name>
<dbReference type="Proteomes" id="UP000015347">
    <property type="component" value="Unassembled WGS sequence"/>
</dbReference>
<dbReference type="RefSeq" id="WP_020043302.1">
    <property type="nucleotide sequence ID" value="NZ_KE557282.1"/>
</dbReference>
<dbReference type="HOGENOM" id="CLU_914292_0_0_5"/>
<dbReference type="STRING" id="1123237.Salmuc_00390"/>